<dbReference type="Pfam" id="PF00258">
    <property type="entry name" value="Flavodoxin_1"/>
    <property type="match status" value="1"/>
</dbReference>
<evidence type="ECO:0000259" key="10">
    <source>
        <dbReference type="PROSITE" id="PS50902"/>
    </source>
</evidence>
<feature type="transmembrane region" description="Helical" evidence="9">
    <location>
        <begin position="357"/>
        <end position="380"/>
    </location>
</feature>
<keyword evidence="9" id="KW-0472">Membrane</keyword>
<evidence type="ECO:0000313" key="12">
    <source>
        <dbReference type="EMBL" id="VDK33453.1"/>
    </source>
</evidence>
<evidence type="ECO:0000256" key="2">
    <source>
        <dbReference type="ARBA" id="ARBA00001974"/>
    </source>
</evidence>
<dbReference type="PRINTS" id="PR00369">
    <property type="entry name" value="FLAVODOXIN"/>
</dbReference>
<dbReference type="InterPro" id="IPR001433">
    <property type="entry name" value="OxRdtase_FAD/NAD-bd"/>
</dbReference>
<dbReference type="Gene3D" id="2.40.30.10">
    <property type="entry name" value="Translation factors"/>
    <property type="match status" value="1"/>
</dbReference>
<dbReference type="InterPro" id="IPR017927">
    <property type="entry name" value="FAD-bd_FR_type"/>
</dbReference>
<dbReference type="EC" id="1.6.2.4" evidence="8"/>
<dbReference type="OrthoDB" id="1856718at2759"/>
<dbReference type="FunFam" id="3.40.50.80:FF:000001">
    <property type="entry name" value="NADPH--cytochrome P450 reductase 1"/>
    <property type="match status" value="1"/>
</dbReference>
<evidence type="ECO:0000256" key="3">
    <source>
        <dbReference type="ARBA" id="ARBA00022630"/>
    </source>
</evidence>
<keyword evidence="6" id="KW-0521">NADP</keyword>
<dbReference type="Pfam" id="PF00175">
    <property type="entry name" value="NAD_binding_1"/>
    <property type="match status" value="1"/>
</dbReference>
<dbReference type="PRINTS" id="PR00371">
    <property type="entry name" value="FPNCR"/>
</dbReference>
<dbReference type="GO" id="GO:0010181">
    <property type="term" value="F:FMN binding"/>
    <property type="evidence" value="ECO:0007669"/>
    <property type="project" value="InterPro"/>
</dbReference>
<sequence>MLVLDAVFLIAISTLVFYWLLLRWHTTCRRCPVIKFNIFFGTEGGTAKRYAYRLENVLSQASRVDVSVTDLINFHKDLLYDGELGINIFIVATYGDGEPPANVIGFSKWLNTLREPLPNLNYSVFGLGDSGYLQFNEFAKQIDRRLAFLGGTRKMPLCLGDAARNLEADFRTWQISLCQLYNLTECNVDVPINTSEELSFTYLSSTEVEKLGGSFTGEPEYRLSFRYNAPTAFTHYLDLTTPPLFDVLECLAQCAKSKGERVFLQNLITAQARDTGEETYEKWILAAKRNIVEVLEDLPSCRPSADLLCRLLPRLQPRFYSVASSFRCQPDRVRLIVKVLEYTSLTGTRQSSYLNVFLIRFLIETAFVTIEAHICLVGRLHKGVASNFLYSMHPGDRVAIFLRSSDFRLPRNPLTPIVMVAAGTGIAPFLGFIQERMFIKSKGGRLGEAMLFYGCRSPNQDRILPDELANALNSGVLSCLQFAYSREQAQKVYVQHLLRGCAETIWPLLKAKNGHFYVCGDSRGMAQDVRHALLEIIQKQGSLTSTKAEEFFNELKSARRCIFDTWT</sequence>
<evidence type="ECO:0000256" key="4">
    <source>
        <dbReference type="ARBA" id="ARBA00022643"/>
    </source>
</evidence>
<accession>A0A0R3W3G4</accession>
<evidence type="ECO:0000313" key="14">
    <source>
        <dbReference type="WBParaSite" id="TASK_0000445701-mRNA-1"/>
    </source>
</evidence>
<dbReference type="AlphaFoldDB" id="A0A0R3W3G4"/>
<proteinExistence type="predicted"/>
<dbReference type="STRING" id="60517.A0A0R3W3G4"/>
<keyword evidence="13" id="KW-1185">Reference proteome</keyword>
<comment type="cofactor">
    <cofactor evidence="1">
        <name>FMN</name>
        <dbReference type="ChEBI" id="CHEBI:58210"/>
    </cofactor>
</comment>
<evidence type="ECO:0000259" key="11">
    <source>
        <dbReference type="PROSITE" id="PS51384"/>
    </source>
</evidence>
<feature type="domain" description="FAD-binding FR-type" evidence="11">
    <location>
        <begin position="198"/>
        <end position="410"/>
    </location>
</feature>
<keyword evidence="5" id="KW-0274">FAD</keyword>
<keyword evidence="9" id="KW-1133">Transmembrane helix</keyword>
<dbReference type="InterPro" id="IPR029039">
    <property type="entry name" value="Flavoprotein-like_sf"/>
</dbReference>
<evidence type="ECO:0000256" key="9">
    <source>
        <dbReference type="SAM" id="Phobius"/>
    </source>
</evidence>
<evidence type="ECO:0000256" key="1">
    <source>
        <dbReference type="ARBA" id="ARBA00001917"/>
    </source>
</evidence>
<dbReference type="InterPro" id="IPR001709">
    <property type="entry name" value="Flavoprot_Pyr_Nucl_cyt_Rdtase"/>
</dbReference>
<dbReference type="GO" id="GO:0005829">
    <property type="term" value="C:cytosol"/>
    <property type="evidence" value="ECO:0007669"/>
    <property type="project" value="TreeGrafter"/>
</dbReference>
<dbReference type="SUPFAM" id="SSF52218">
    <property type="entry name" value="Flavoproteins"/>
    <property type="match status" value="1"/>
</dbReference>
<protein>
    <recommendedName>
        <fullName evidence="8">NADPH--hemoprotein reductase</fullName>
        <ecNumber evidence="8">1.6.2.4</ecNumber>
    </recommendedName>
</protein>
<gene>
    <name evidence="12" type="ORF">TASK_LOCUS4458</name>
</gene>
<dbReference type="InterPro" id="IPR008254">
    <property type="entry name" value="Flavodoxin/NO_synth"/>
</dbReference>
<feature type="transmembrane region" description="Helical" evidence="9">
    <location>
        <begin position="6"/>
        <end position="22"/>
    </location>
</feature>
<feature type="domain" description="Flavodoxin-like" evidence="10">
    <location>
        <begin position="36"/>
        <end position="178"/>
    </location>
</feature>
<dbReference type="InterPro" id="IPR023173">
    <property type="entry name" value="NADPH_Cyt_P450_Rdtase_alpha"/>
</dbReference>
<dbReference type="PROSITE" id="PS50902">
    <property type="entry name" value="FLAVODOXIN_LIKE"/>
    <property type="match status" value="1"/>
</dbReference>
<feature type="transmembrane region" description="Helical" evidence="9">
    <location>
        <begin position="414"/>
        <end position="433"/>
    </location>
</feature>
<dbReference type="SUPFAM" id="SSF52343">
    <property type="entry name" value="Ferredoxin reductase-like, C-terminal NADP-linked domain"/>
    <property type="match status" value="1"/>
</dbReference>
<dbReference type="InterPro" id="IPR003097">
    <property type="entry name" value="CysJ-like_FAD-binding"/>
</dbReference>
<name>A0A0R3W3G4_TAEAS</name>
<comment type="cofactor">
    <cofactor evidence="2">
        <name>FAD</name>
        <dbReference type="ChEBI" id="CHEBI:57692"/>
    </cofactor>
</comment>
<keyword evidence="9" id="KW-0812">Transmembrane</keyword>
<dbReference type="InterPro" id="IPR017938">
    <property type="entry name" value="Riboflavin_synthase-like_b-brl"/>
</dbReference>
<dbReference type="Gene3D" id="1.20.990.10">
    <property type="entry name" value="NADPH-cytochrome p450 Reductase, Chain A, domain 3"/>
    <property type="match status" value="1"/>
</dbReference>
<dbReference type="GO" id="GO:0003958">
    <property type="term" value="F:NADPH-hemoprotein reductase activity"/>
    <property type="evidence" value="ECO:0007669"/>
    <property type="project" value="UniProtKB-EC"/>
</dbReference>
<keyword evidence="3" id="KW-0285">Flavoprotein</keyword>
<dbReference type="EMBL" id="UYRS01018349">
    <property type="protein sequence ID" value="VDK33453.1"/>
    <property type="molecule type" value="Genomic_DNA"/>
</dbReference>
<dbReference type="Proteomes" id="UP000282613">
    <property type="component" value="Unassembled WGS sequence"/>
</dbReference>
<evidence type="ECO:0000256" key="6">
    <source>
        <dbReference type="ARBA" id="ARBA00022857"/>
    </source>
</evidence>
<reference evidence="14" key="1">
    <citation type="submission" date="2017-02" db="UniProtKB">
        <authorList>
            <consortium name="WormBaseParasite"/>
        </authorList>
    </citation>
    <scope>IDENTIFICATION</scope>
</reference>
<dbReference type="InterPro" id="IPR039261">
    <property type="entry name" value="FNR_nucleotide-bd"/>
</dbReference>
<dbReference type="PANTHER" id="PTHR19384">
    <property type="entry name" value="NITRIC OXIDE SYNTHASE-RELATED"/>
    <property type="match status" value="1"/>
</dbReference>
<keyword evidence="4" id="KW-0288">FMN</keyword>
<dbReference type="Gene3D" id="3.40.50.80">
    <property type="entry name" value="Nucleotide-binding domain of ferredoxin-NADP reductase (FNR) module"/>
    <property type="match status" value="1"/>
</dbReference>
<reference evidence="12 13" key="2">
    <citation type="submission" date="2018-11" db="EMBL/GenBank/DDBJ databases">
        <authorList>
            <consortium name="Pathogen Informatics"/>
        </authorList>
    </citation>
    <scope>NUCLEOTIDE SEQUENCE [LARGE SCALE GENOMIC DNA]</scope>
</reference>
<evidence type="ECO:0000256" key="8">
    <source>
        <dbReference type="ARBA" id="ARBA00023797"/>
    </source>
</evidence>
<keyword evidence="7" id="KW-0560">Oxidoreductase</keyword>
<dbReference type="GO" id="GO:0050660">
    <property type="term" value="F:flavin adenine dinucleotide binding"/>
    <property type="evidence" value="ECO:0007669"/>
    <property type="project" value="TreeGrafter"/>
</dbReference>
<evidence type="ECO:0000256" key="7">
    <source>
        <dbReference type="ARBA" id="ARBA00023002"/>
    </source>
</evidence>
<dbReference type="InterPro" id="IPR001094">
    <property type="entry name" value="Flavdoxin-like"/>
</dbReference>
<dbReference type="Pfam" id="PF00667">
    <property type="entry name" value="FAD_binding_1"/>
    <property type="match status" value="1"/>
</dbReference>
<evidence type="ECO:0000313" key="13">
    <source>
        <dbReference type="Proteomes" id="UP000282613"/>
    </source>
</evidence>
<dbReference type="PROSITE" id="PS51384">
    <property type="entry name" value="FAD_FR"/>
    <property type="match status" value="1"/>
</dbReference>
<dbReference type="SUPFAM" id="SSF63380">
    <property type="entry name" value="Riboflavin synthase domain-like"/>
    <property type="match status" value="1"/>
</dbReference>
<evidence type="ECO:0000256" key="5">
    <source>
        <dbReference type="ARBA" id="ARBA00022827"/>
    </source>
</evidence>
<dbReference type="WBParaSite" id="TASK_0000445701-mRNA-1">
    <property type="protein sequence ID" value="TASK_0000445701-mRNA-1"/>
    <property type="gene ID" value="TASK_0000445701"/>
</dbReference>
<organism evidence="14">
    <name type="scientific">Taenia asiatica</name>
    <name type="common">Asian tapeworm</name>
    <dbReference type="NCBI Taxonomy" id="60517"/>
    <lineage>
        <taxon>Eukaryota</taxon>
        <taxon>Metazoa</taxon>
        <taxon>Spiralia</taxon>
        <taxon>Lophotrochozoa</taxon>
        <taxon>Platyhelminthes</taxon>
        <taxon>Cestoda</taxon>
        <taxon>Eucestoda</taxon>
        <taxon>Cyclophyllidea</taxon>
        <taxon>Taeniidae</taxon>
        <taxon>Taenia</taxon>
    </lineage>
</organism>
<dbReference type="PANTHER" id="PTHR19384:SF17">
    <property type="entry name" value="NADPH--CYTOCHROME P450 REDUCTASE"/>
    <property type="match status" value="1"/>
</dbReference>
<dbReference type="Gene3D" id="3.40.50.360">
    <property type="match status" value="1"/>
</dbReference>